<dbReference type="EMBL" id="JANQDX010000020">
    <property type="protein sequence ID" value="KAL0903404.1"/>
    <property type="molecule type" value="Genomic_DNA"/>
</dbReference>
<organism evidence="2 3">
    <name type="scientific">Dendrobium thyrsiflorum</name>
    <name type="common">Pinecone-like raceme dendrobium</name>
    <name type="synonym">Orchid</name>
    <dbReference type="NCBI Taxonomy" id="117978"/>
    <lineage>
        <taxon>Eukaryota</taxon>
        <taxon>Viridiplantae</taxon>
        <taxon>Streptophyta</taxon>
        <taxon>Embryophyta</taxon>
        <taxon>Tracheophyta</taxon>
        <taxon>Spermatophyta</taxon>
        <taxon>Magnoliopsida</taxon>
        <taxon>Liliopsida</taxon>
        <taxon>Asparagales</taxon>
        <taxon>Orchidaceae</taxon>
        <taxon>Epidendroideae</taxon>
        <taxon>Malaxideae</taxon>
        <taxon>Dendrobiinae</taxon>
        <taxon>Dendrobium</taxon>
    </lineage>
</organism>
<dbReference type="AlphaFoldDB" id="A0ABD0TV36"/>
<evidence type="ECO:0000313" key="3">
    <source>
        <dbReference type="Proteomes" id="UP001552299"/>
    </source>
</evidence>
<gene>
    <name evidence="2" type="ORF">M5K25_027780</name>
</gene>
<reference evidence="2 3" key="1">
    <citation type="journal article" date="2024" name="Plant Biotechnol. J.">
        <title>Dendrobium thyrsiflorum genome and its molecular insights into genes involved in important horticultural traits.</title>
        <authorList>
            <person name="Chen B."/>
            <person name="Wang J.Y."/>
            <person name="Zheng P.J."/>
            <person name="Li K.L."/>
            <person name="Liang Y.M."/>
            <person name="Chen X.F."/>
            <person name="Zhang C."/>
            <person name="Zhao X."/>
            <person name="He X."/>
            <person name="Zhang G.Q."/>
            <person name="Liu Z.J."/>
            <person name="Xu Q."/>
        </authorList>
    </citation>
    <scope>NUCLEOTIDE SEQUENCE [LARGE SCALE GENOMIC DNA]</scope>
    <source>
        <strain evidence="2">GZMU011</strain>
    </source>
</reference>
<dbReference type="Proteomes" id="UP001552299">
    <property type="component" value="Unassembled WGS sequence"/>
</dbReference>
<accession>A0ABD0TV36</accession>
<keyword evidence="1" id="KW-1133">Transmembrane helix</keyword>
<keyword evidence="3" id="KW-1185">Reference proteome</keyword>
<feature type="transmembrane region" description="Helical" evidence="1">
    <location>
        <begin position="63"/>
        <end position="84"/>
    </location>
</feature>
<evidence type="ECO:0000256" key="1">
    <source>
        <dbReference type="SAM" id="Phobius"/>
    </source>
</evidence>
<keyword evidence="1" id="KW-0812">Transmembrane</keyword>
<sequence>MDKSEIYFNSQRANAWSRISLGSILKQSLASKDVFALRSYWAAFTIHESLLPRRIRRSRRRPVAAFVFAALFFLVALSLDFAAFSEVATSVFFGSSLLMPTMMIPMTEGMMQMSNFLSYGSSSYVEMDANGSKQELSNETAVSDLRLCPSSTIGTSDIW</sequence>
<evidence type="ECO:0000313" key="2">
    <source>
        <dbReference type="EMBL" id="KAL0903404.1"/>
    </source>
</evidence>
<proteinExistence type="predicted"/>
<protein>
    <submittedName>
        <fullName evidence="2">Uncharacterized protein</fullName>
    </submittedName>
</protein>
<keyword evidence="1" id="KW-0472">Membrane</keyword>
<comment type="caution">
    <text evidence="2">The sequence shown here is derived from an EMBL/GenBank/DDBJ whole genome shotgun (WGS) entry which is preliminary data.</text>
</comment>
<name>A0ABD0TV36_DENTH</name>